<organism evidence="3 4">
    <name type="scientific">Solimonas aquatica</name>
    <dbReference type="NCBI Taxonomy" id="489703"/>
    <lineage>
        <taxon>Bacteria</taxon>
        <taxon>Pseudomonadati</taxon>
        <taxon>Pseudomonadota</taxon>
        <taxon>Gammaproteobacteria</taxon>
        <taxon>Nevskiales</taxon>
        <taxon>Nevskiaceae</taxon>
        <taxon>Solimonas</taxon>
    </lineage>
</organism>
<reference evidence="3 4" key="1">
    <citation type="submission" date="2016-10" db="EMBL/GenBank/DDBJ databases">
        <authorList>
            <person name="de Groot N.N."/>
        </authorList>
    </citation>
    <scope>NUCLEOTIDE SEQUENCE [LARGE SCALE GENOMIC DNA]</scope>
    <source>
        <strain evidence="3 4">DSM 25927</strain>
    </source>
</reference>
<proteinExistence type="predicted"/>
<keyword evidence="3" id="KW-0808">Transferase</keyword>
<dbReference type="AlphaFoldDB" id="A0A1H9ADG8"/>
<feature type="domain" description="Glycosyl transferase family 1" evidence="1">
    <location>
        <begin position="205"/>
        <end position="376"/>
    </location>
</feature>
<dbReference type="Pfam" id="PF00534">
    <property type="entry name" value="Glycos_transf_1"/>
    <property type="match status" value="1"/>
</dbReference>
<keyword evidence="4" id="KW-1185">Reference proteome</keyword>
<dbReference type="STRING" id="489703.SAMN04488038_101368"/>
<dbReference type="EMBL" id="FOFS01000001">
    <property type="protein sequence ID" value="SEP74812.1"/>
    <property type="molecule type" value="Genomic_DNA"/>
</dbReference>
<evidence type="ECO:0000313" key="4">
    <source>
        <dbReference type="Proteomes" id="UP000199233"/>
    </source>
</evidence>
<evidence type="ECO:0000259" key="2">
    <source>
        <dbReference type="Pfam" id="PF13439"/>
    </source>
</evidence>
<evidence type="ECO:0000259" key="1">
    <source>
        <dbReference type="Pfam" id="PF00534"/>
    </source>
</evidence>
<dbReference type="SUPFAM" id="SSF53756">
    <property type="entry name" value="UDP-Glycosyltransferase/glycogen phosphorylase"/>
    <property type="match status" value="1"/>
</dbReference>
<sequence length="418" mass="45996">MRRIALITEHSLRCVQQAAIDTCDSGAQLLQLALQLGRRGYQVDLYTPQRAGQELAQRQWAPGVCEYALPCGGVHPVDPRRLPSLMREFGAAVRSHMRHAMPQHALIHAASLPAGLAASVVAESGLPMLLSVQTAVAPGAERWLRLLRTPASVLTRAERILVSNGDELATLAATHPATLRKIEVLPPGFDPQDFRNIDVGVARARLRWQADAYTILHFCPYAPHEGLELLLRALAELHREGLPQARLQVYSHSDAGSDDTAPVQRRLRAMARAFGVEDAVQFGGGLRRRAVRYYYHGADVYVALPCEDARSLDVLGALACGLPVIGSTRGGAHNLIVKGVNGYRLDEHDPYKLARRLKWLAEHPALRVSMAEAARRKAYGEHAWRVLGARLAGLYEQVLRGRETAQPRSRRRAAELSS</sequence>
<gene>
    <name evidence="3" type="ORF">SAMN04488038_101368</name>
</gene>
<dbReference type="Pfam" id="PF13439">
    <property type="entry name" value="Glyco_transf_4"/>
    <property type="match status" value="1"/>
</dbReference>
<feature type="domain" description="Glycosyltransferase subfamily 4-like N-terminal" evidence="2">
    <location>
        <begin position="29"/>
        <end position="192"/>
    </location>
</feature>
<name>A0A1H9ADG8_9GAMM</name>
<dbReference type="Gene3D" id="3.40.50.2000">
    <property type="entry name" value="Glycogen Phosphorylase B"/>
    <property type="match status" value="2"/>
</dbReference>
<dbReference type="PANTHER" id="PTHR45947">
    <property type="entry name" value="SULFOQUINOVOSYL TRANSFERASE SQD2"/>
    <property type="match status" value="1"/>
</dbReference>
<dbReference type="InterPro" id="IPR001296">
    <property type="entry name" value="Glyco_trans_1"/>
</dbReference>
<dbReference type="PANTHER" id="PTHR45947:SF3">
    <property type="entry name" value="SULFOQUINOVOSYL TRANSFERASE SQD2"/>
    <property type="match status" value="1"/>
</dbReference>
<dbReference type="Proteomes" id="UP000199233">
    <property type="component" value="Unassembled WGS sequence"/>
</dbReference>
<dbReference type="GO" id="GO:0016758">
    <property type="term" value="F:hexosyltransferase activity"/>
    <property type="evidence" value="ECO:0007669"/>
    <property type="project" value="TreeGrafter"/>
</dbReference>
<accession>A0A1H9ADG8</accession>
<dbReference type="InterPro" id="IPR050194">
    <property type="entry name" value="Glycosyltransferase_grp1"/>
</dbReference>
<evidence type="ECO:0000313" key="3">
    <source>
        <dbReference type="EMBL" id="SEP74812.1"/>
    </source>
</evidence>
<dbReference type="RefSeq" id="WP_177188793.1">
    <property type="nucleotide sequence ID" value="NZ_FOFS01000001.1"/>
</dbReference>
<protein>
    <submittedName>
        <fullName evidence="3">Glycosyltransferase involved in cell wall bisynthesis</fullName>
    </submittedName>
</protein>
<dbReference type="InterPro" id="IPR028098">
    <property type="entry name" value="Glyco_trans_4-like_N"/>
</dbReference>